<reference evidence="1" key="1">
    <citation type="journal article" date="2021" name="Proc. Natl. Acad. Sci. U.S.A.">
        <title>A Catalog of Tens of Thousands of Viruses from Human Metagenomes Reveals Hidden Associations with Chronic Diseases.</title>
        <authorList>
            <person name="Tisza M.J."/>
            <person name="Buck C.B."/>
        </authorList>
    </citation>
    <scope>NUCLEOTIDE SEQUENCE</scope>
    <source>
        <strain evidence="1">Ctn7K25</strain>
    </source>
</reference>
<sequence>MLNTNPHFPFFYTVNGTLHMLPPKYKYQHHKYIKHEYKQRTI</sequence>
<protein>
    <submittedName>
        <fullName evidence="1">Putative golgin subfamily A member 2-like protein 5</fullName>
    </submittedName>
</protein>
<organism evidence="1">
    <name type="scientific">Podoviridae sp. ctn7K25</name>
    <dbReference type="NCBI Taxonomy" id="2825273"/>
    <lineage>
        <taxon>Viruses</taxon>
        <taxon>Duplodnaviria</taxon>
        <taxon>Heunggongvirae</taxon>
        <taxon>Uroviricota</taxon>
        <taxon>Caudoviricetes</taxon>
    </lineage>
</organism>
<name>A0A8S5QD20_9CAUD</name>
<dbReference type="EMBL" id="BK015629">
    <property type="protein sequence ID" value="DAE16697.1"/>
    <property type="molecule type" value="Genomic_DNA"/>
</dbReference>
<proteinExistence type="predicted"/>
<accession>A0A8S5QD20</accession>
<evidence type="ECO:0000313" key="1">
    <source>
        <dbReference type="EMBL" id="DAE16697.1"/>
    </source>
</evidence>